<dbReference type="STRING" id="1797472.A2215_02885"/>
<dbReference type="AlphaFoldDB" id="A0A1F5E519"/>
<comment type="caution">
    <text evidence="2">The sequence shown here is derived from an EMBL/GenBank/DDBJ whole genome shotgun (WGS) entry which is preliminary data.</text>
</comment>
<reference evidence="2 3" key="1">
    <citation type="journal article" date="2016" name="Nat. Commun.">
        <title>Thousands of microbial genomes shed light on interconnected biogeochemical processes in an aquifer system.</title>
        <authorList>
            <person name="Anantharaman K."/>
            <person name="Brown C.T."/>
            <person name="Hug L.A."/>
            <person name="Sharon I."/>
            <person name="Castelle C.J."/>
            <person name="Probst A.J."/>
            <person name="Thomas B.C."/>
            <person name="Singh A."/>
            <person name="Wilkins M.J."/>
            <person name="Karaoz U."/>
            <person name="Brodie E.L."/>
            <person name="Williams K.H."/>
            <person name="Hubbard S.S."/>
            <person name="Banfield J.F."/>
        </authorList>
    </citation>
    <scope>NUCLEOTIDE SEQUENCE [LARGE SCALE GENOMIC DNA]</scope>
</reference>
<evidence type="ECO:0000256" key="1">
    <source>
        <dbReference type="SAM" id="Phobius"/>
    </source>
</evidence>
<feature type="transmembrane region" description="Helical" evidence="1">
    <location>
        <begin position="20"/>
        <end position="43"/>
    </location>
</feature>
<proteinExistence type="predicted"/>
<keyword evidence="1" id="KW-0472">Membrane</keyword>
<evidence type="ECO:0000313" key="3">
    <source>
        <dbReference type="Proteomes" id="UP000178583"/>
    </source>
</evidence>
<organism evidence="2 3">
    <name type="scientific">Candidatus Berkelbacteria bacterium RIFOXYA2_FULL_43_10</name>
    <dbReference type="NCBI Taxonomy" id="1797472"/>
    <lineage>
        <taxon>Bacteria</taxon>
        <taxon>Candidatus Berkelbacteria</taxon>
    </lineage>
</organism>
<name>A0A1F5E519_9BACT</name>
<keyword evidence="1" id="KW-1133">Transmembrane helix</keyword>
<dbReference type="Proteomes" id="UP000178583">
    <property type="component" value="Unassembled WGS sequence"/>
</dbReference>
<evidence type="ECO:0000313" key="2">
    <source>
        <dbReference type="EMBL" id="OGD62364.1"/>
    </source>
</evidence>
<accession>A0A1F5E519</accession>
<protein>
    <submittedName>
        <fullName evidence="2">Uncharacterized protein</fullName>
    </submittedName>
</protein>
<dbReference type="EMBL" id="MEZY01000050">
    <property type="protein sequence ID" value="OGD62364.1"/>
    <property type="molecule type" value="Genomic_DNA"/>
</dbReference>
<keyword evidence="1" id="KW-0812">Transmembrane</keyword>
<gene>
    <name evidence="2" type="ORF">A2215_02885</name>
</gene>
<sequence>MNKMANKLKSYYLKPKKGMYLPVIMLASVIFVALAVAVITFALSDLKDSKLHERNISALEVAEAGVNYYMWHLSHDNDDYCDGGECIGETPYGPYSHEFKDQSGQVIGSYDLYITPPALGESVTTVKAVGRLNNSQLDRIVVAELGMPSFAQYAFVIDTECWFGEDEETYGPVHSNTGIHFDGTAHGVVSSASEDYTPASSFGGDGQVHDGVWGTGGPTSYWVYPVPAVDFNRISIDFTDLSEKATENGISLGSSRSNGYYLMLRADDKIDVYRVTRERTSGITTTFIQTRNAPSNGIVYVEDNVWVDGSYNNHITIAAHTSGSGSPIIKIKANLLYQAKDGTSSVGLVAEGDIQVPRYASNNLEIDAAMLSQNGHVWFPYVNGVIKNQITVYGSIGTKLTWTWTWVNGSGTVVSGYRYTSQTYDPYLTLTPPPEFPTTGSYAILNWREE</sequence>